<evidence type="ECO:0000256" key="7">
    <source>
        <dbReference type="ARBA" id="ARBA00035349"/>
    </source>
</evidence>
<dbReference type="GO" id="GO:0019843">
    <property type="term" value="F:rRNA binding"/>
    <property type="evidence" value="ECO:0007669"/>
    <property type="project" value="UniProtKB-KW"/>
</dbReference>
<keyword evidence="5" id="KW-0687">Ribonucleoprotein</keyword>
<keyword evidence="3" id="KW-0694">RNA-binding</keyword>
<evidence type="ECO:0000256" key="2">
    <source>
        <dbReference type="ARBA" id="ARBA00022730"/>
    </source>
</evidence>
<dbReference type="PANTHER" id="PTHR11655:SF16">
    <property type="entry name" value="60S RIBOSOMAL PROTEIN L9"/>
    <property type="match status" value="1"/>
</dbReference>
<keyword evidence="2" id="KW-0699">rRNA-binding</keyword>
<evidence type="ECO:0000256" key="6">
    <source>
        <dbReference type="ARBA" id="ARBA00035246"/>
    </source>
</evidence>
<dbReference type="GO" id="GO:0002181">
    <property type="term" value="P:cytoplasmic translation"/>
    <property type="evidence" value="ECO:0007669"/>
    <property type="project" value="TreeGrafter"/>
</dbReference>
<proteinExistence type="inferred from homology"/>
<dbReference type="InterPro" id="IPR036789">
    <property type="entry name" value="Ribosomal_uL6-like_a/b-dom_sf"/>
</dbReference>
<dbReference type="EMBL" id="GEEE01001769">
    <property type="protein sequence ID" value="JAP61456.1"/>
    <property type="molecule type" value="Transcribed_RNA"/>
</dbReference>
<evidence type="ECO:0000259" key="8">
    <source>
        <dbReference type="Pfam" id="PF00347"/>
    </source>
</evidence>
<protein>
    <recommendedName>
        <fullName evidence="6">Large ribosomal subunit protein uL6</fullName>
    </recommendedName>
    <alternativeName>
        <fullName evidence="7">60S ribosomal protein L9</fullName>
    </alternativeName>
</protein>
<dbReference type="GO" id="GO:0022625">
    <property type="term" value="C:cytosolic large ribosomal subunit"/>
    <property type="evidence" value="ECO:0007669"/>
    <property type="project" value="TreeGrafter"/>
</dbReference>
<evidence type="ECO:0000313" key="9">
    <source>
        <dbReference type="EMBL" id="JAP61456.1"/>
    </source>
</evidence>
<dbReference type="InterPro" id="IPR020040">
    <property type="entry name" value="Ribosomal_uL6_a/b-dom"/>
</dbReference>
<dbReference type="FunFam" id="3.90.930.12:FF:000008">
    <property type="entry name" value="50S ribosomal protein L6"/>
    <property type="match status" value="1"/>
</dbReference>
<comment type="similarity">
    <text evidence="1">Belongs to the universal ribosomal protein uL6 family.</text>
</comment>
<name>A0A0V0J6V0_SCHSO</name>
<dbReference type="AlphaFoldDB" id="A0A0V0J6V0"/>
<evidence type="ECO:0000256" key="3">
    <source>
        <dbReference type="ARBA" id="ARBA00022884"/>
    </source>
</evidence>
<evidence type="ECO:0000256" key="4">
    <source>
        <dbReference type="ARBA" id="ARBA00022980"/>
    </source>
</evidence>
<evidence type="ECO:0000256" key="1">
    <source>
        <dbReference type="ARBA" id="ARBA00009356"/>
    </source>
</evidence>
<keyword evidence="4" id="KW-0689">Ribosomal protein</keyword>
<dbReference type="PANTHER" id="PTHR11655">
    <property type="entry name" value="60S/50S RIBOSOMAL PROTEIN L6/L9"/>
    <property type="match status" value="1"/>
</dbReference>
<dbReference type="Gene3D" id="3.90.930.12">
    <property type="entry name" value="Ribosomal protein L6, alpha-beta domain"/>
    <property type="match status" value="2"/>
</dbReference>
<evidence type="ECO:0000256" key="5">
    <source>
        <dbReference type="ARBA" id="ARBA00023274"/>
    </source>
</evidence>
<dbReference type="GO" id="GO:0003735">
    <property type="term" value="F:structural constituent of ribosome"/>
    <property type="evidence" value="ECO:0007669"/>
    <property type="project" value="InterPro"/>
</dbReference>
<sequence>MLFLKVRHLGCFNTHFSARARLTVLPKAWLVSPTMKVIKTTESVKVPKGVKVTVRSRVVTVKGKRGTLRKDFRHLALDIKAGTRAVHVTKYFGIRKELAAVRTVCTHIENMIKGVQYGYRYKLNSLHAHFPINIIIGADGSKVSIKNFLGEKTTREIKMFPGIKAVSGGTQDTIQIEGNDVELVSKAAALIQQSCQARHKDIRKFLDGVYVSHKGTIEEMA</sequence>
<dbReference type="InterPro" id="IPR000702">
    <property type="entry name" value="Ribosomal_uL6-like"/>
</dbReference>
<reference evidence="9" key="1">
    <citation type="submission" date="2016-01" db="EMBL/GenBank/DDBJ databases">
        <title>Reference transcriptome for the parasite Schistocephalus solidus: insights into the molecular evolution of parasitism.</title>
        <authorList>
            <person name="Hebert F.O."/>
            <person name="Grambauer S."/>
            <person name="Barber I."/>
            <person name="Landry C.R."/>
            <person name="Aubin-Horth N."/>
        </authorList>
    </citation>
    <scope>NUCLEOTIDE SEQUENCE</scope>
</reference>
<accession>A0A0V0J6V0</accession>
<gene>
    <name evidence="9" type="ORF">TR85390</name>
</gene>
<dbReference type="Pfam" id="PF00347">
    <property type="entry name" value="Ribosomal_L6"/>
    <property type="match status" value="2"/>
</dbReference>
<dbReference type="SUPFAM" id="SSF56053">
    <property type="entry name" value="Ribosomal protein L6"/>
    <property type="match status" value="2"/>
</dbReference>
<feature type="domain" description="Large ribosomal subunit protein uL6 alpha-beta" evidence="8">
    <location>
        <begin position="46"/>
        <end position="118"/>
    </location>
</feature>
<feature type="domain" description="Large ribosomal subunit protein uL6 alpha-beta" evidence="8">
    <location>
        <begin position="132"/>
        <end position="208"/>
    </location>
</feature>
<dbReference type="FunFam" id="3.90.930.12:FF:000004">
    <property type="entry name" value="60S ribosomal protein L9"/>
    <property type="match status" value="1"/>
</dbReference>
<dbReference type="PIRSF" id="PIRSF002162">
    <property type="entry name" value="Ribosomal_L6"/>
    <property type="match status" value="1"/>
</dbReference>
<organism evidence="9">
    <name type="scientific">Schistocephalus solidus</name>
    <name type="common">Tapeworm</name>
    <dbReference type="NCBI Taxonomy" id="70667"/>
    <lineage>
        <taxon>Eukaryota</taxon>
        <taxon>Metazoa</taxon>
        <taxon>Spiralia</taxon>
        <taxon>Lophotrochozoa</taxon>
        <taxon>Platyhelminthes</taxon>
        <taxon>Cestoda</taxon>
        <taxon>Eucestoda</taxon>
        <taxon>Diphyllobothriidea</taxon>
        <taxon>Diphyllobothriidae</taxon>
        <taxon>Schistocephalus</taxon>
    </lineage>
</organism>